<proteinExistence type="predicted"/>
<dbReference type="AlphaFoldDB" id="A0A422NP14"/>
<gene>
    <name evidence="3" type="ORF">Tco025E_07438</name>
</gene>
<feature type="transmembrane region" description="Helical" evidence="1">
    <location>
        <begin position="166"/>
        <end position="186"/>
    </location>
</feature>
<evidence type="ECO:0000313" key="4">
    <source>
        <dbReference type="Proteomes" id="UP000284403"/>
    </source>
</evidence>
<evidence type="ECO:0000313" key="3">
    <source>
        <dbReference type="EMBL" id="RNF07119.1"/>
    </source>
</evidence>
<name>A0A422NP14_9TRYP</name>
<evidence type="ECO:0000256" key="1">
    <source>
        <dbReference type="SAM" id="Phobius"/>
    </source>
</evidence>
<feature type="signal peptide" evidence="2">
    <location>
        <begin position="1"/>
        <end position="21"/>
    </location>
</feature>
<keyword evidence="4" id="KW-1185">Reference proteome</keyword>
<dbReference type="OrthoDB" id="246973at2759"/>
<dbReference type="RefSeq" id="XP_029225601.1">
    <property type="nucleotide sequence ID" value="XM_029374303.1"/>
</dbReference>
<keyword evidence="2" id="KW-0732">Signal</keyword>
<comment type="caution">
    <text evidence="3">The sequence shown here is derived from an EMBL/GenBank/DDBJ whole genome shotgun (WGS) entry which is preliminary data.</text>
</comment>
<keyword evidence="1" id="KW-0472">Membrane</keyword>
<evidence type="ECO:0000256" key="2">
    <source>
        <dbReference type="SAM" id="SignalP"/>
    </source>
</evidence>
<reference evidence="3 4" key="1">
    <citation type="journal article" date="2018" name="BMC Genomics">
        <title>Genomic comparison of Trypanosoma conorhini and Trypanosoma rangeli to Trypanosoma cruzi strains of high and low virulence.</title>
        <authorList>
            <person name="Bradwell K.R."/>
            <person name="Koparde V.N."/>
            <person name="Matveyev A.V."/>
            <person name="Serrano M.G."/>
            <person name="Alves J.M."/>
            <person name="Parikh H."/>
            <person name="Huang B."/>
            <person name="Lee V."/>
            <person name="Espinosa-Alvarez O."/>
            <person name="Ortiz P.A."/>
            <person name="Costa-Martins A.G."/>
            <person name="Teixeira M.M."/>
            <person name="Buck G.A."/>
        </authorList>
    </citation>
    <scope>NUCLEOTIDE SEQUENCE [LARGE SCALE GENOMIC DNA]</scope>
    <source>
        <strain evidence="3 4">025E</strain>
    </source>
</reference>
<dbReference type="Gene3D" id="2.70.130.10">
    <property type="entry name" value="Mannose-6-phosphate receptor binding domain"/>
    <property type="match status" value="1"/>
</dbReference>
<organism evidence="3 4">
    <name type="scientific">Trypanosoma conorhini</name>
    <dbReference type="NCBI Taxonomy" id="83891"/>
    <lineage>
        <taxon>Eukaryota</taxon>
        <taxon>Discoba</taxon>
        <taxon>Euglenozoa</taxon>
        <taxon>Kinetoplastea</taxon>
        <taxon>Metakinetoplastina</taxon>
        <taxon>Trypanosomatida</taxon>
        <taxon>Trypanosomatidae</taxon>
        <taxon>Trypanosoma</taxon>
    </lineage>
</organism>
<dbReference type="InterPro" id="IPR009011">
    <property type="entry name" value="Man6P_isomerase_rcpt-bd_dom_sf"/>
</dbReference>
<accession>A0A422NP14</accession>
<dbReference type="Proteomes" id="UP000284403">
    <property type="component" value="Unassembled WGS sequence"/>
</dbReference>
<protein>
    <submittedName>
        <fullName evidence="3">Uncharacterized protein</fullName>
    </submittedName>
</protein>
<feature type="chain" id="PRO_5019482542" evidence="2">
    <location>
        <begin position="22"/>
        <end position="202"/>
    </location>
</feature>
<dbReference type="EMBL" id="MKKU01000575">
    <property type="protein sequence ID" value="RNF07119.1"/>
    <property type="molecule type" value="Genomic_DNA"/>
</dbReference>
<dbReference type="GeneID" id="40321049"/>
<sequence>MKANFFYVFILILFRAHQVYAEECRVNTTSTGEYMSLEYLSNYGNVSMTLSDRELILGVSFCKPKIFSASGEQCGSGYMIMYDKGCGGLFVSSGNLSLKNETLFFTLRSDQKLLANVYVDCDKNLDSLRVLSANETENMKYMFRLASMTVCPGYHPSGTGTFLSKGFIIIIVTGIVGVVILVAALFQWRSRNHSGEDCSQLI</sequence>
<keyword evidence="1" id="KW-1133">Transmembrane helix</keyword>
<keyword evidence="1" id="KW-0812">Transmembrane</keyword>